<organism evidence="1 2">
    <name type="scientific">Eumeta variegata</name>
    <name type="common">Bagworm moth</name>
    <name type="synonym">Eumeta japonica</name>
    <dbReference type="NCBI Taxonomy" id="151549"/>
    <lineage>
        <taxon>Eukaryota</taxon>
        <taxon>Metazoa</taxon>
        <taxon>Ecdysozoa</taxon>
        <taxon>Arthropoda</taxon>
        <taxon>Hexapoda</taxon>
        <taxon>Insecta</taxon>
        <taxon>Pterygota</taxon>
        <taxon>Neoptera</taxon>
        <taxon>Endopterygota</taxon>
        <taxon>Lepidoptera</taxon>
        <taxon>Glossata</taxon>
        <taxon>Ditrysia</taxon>
        <taxon>Tineoidea</taxon>
        <taxon>Psychidae</taxon>
        <taxon>Oiketicinae</taxon>
        <taxon>Eumeta</taxon>
    </lineage>
</organism>
<dbReference type="AlphaFoldDB" id="A0A4C1UVI6"/>
<proteinExistence type="predicted"/>
<sequence length="133" mass="14494">MAARAQGRERRPIAKKFYRTGQMIAHEAYGGRTPAIEMTTVVYSARGAMTQFSAKDKPDNFVALVAEFELKSCEVGLCAGDTRRGPGWPRADAVETVTSREPRPAGGRFNGSGHVQPAWGDFAVHEVVQLPMT</sequence>
<dbReference type="EMBL" id="BGZK01000227">
    <property type="protein sequence ID" value="GBP30002.1"/>
    <property type="molecule type" value="Genomic_DNA"/>
</dbReference>
<keyword evidence="2" id="KW-1185">Reference proteome</keyword>
<dbReference type="Proteomes" id="UP000299102">
    <property type="component" value="Unassembled WGS sequence"/>
</dbReference>
<accession>A0A4C1UVI6</accession>
<gene>
    <name evidence="1" type="ORF">EVAR_22902_1</name>
</gene>
<reference evidence="1 2" key="1">
    <citation type="journal article" date="2019" name="Commun. Biol.">
        <title>The bagworm genome reveals a unique fibroin gene that provides high tensile strength.</title>
        <authorList>
            <person name="Kono N."/>
            <person name="Nakamura H."/>
            <person name="Ohtoshi R."/>
            <person name="Tomita M."/>
            <person name="Numata K."/>
            <person name="Arakawa K."/>
        </authorList>
    </citation>
    <scope>NUCLEOTIDE SEQUENCE [LARGE SCALE GENOMIC DNA]</scope>
</reference>
<protein>
    <submittedName>
        <fullName evidence="1">Uncharacterized protein</fullName>
    </submittedName>
</protein>
<comment type="caution">
    <text evidence="1">The sequence shown here is derived from an EMBL/GenBank/DDBJ whole genome shotgun (WGS) entry which is preliminary data.</text>
</comment>
<evidence type="ECO:0000313" key="1">
    <source>
        <dbReference type="EMBL" id="GBP30002.1"/>
    </source>
</evidence>
<evidence type="ECO:0000313" key="2">
    <source>
        <dbReference type="Proteomes" id="UP000299102"/>
    </source>
</evidence>
<name>A0A4C1UVI6_EUMVA</name>